<gene>
    <name evidence="15" type="ORF">ABGN05_22860</name>
</gene>
<evidence type="ECO:0000256" key="6">
    <source>
        <dbReference type="ARBA" id="ARBA00023077"/>
    </source>
</evidence>
<evidence type="ECO:0000259" key="13">
    <source>
        <dbReference type="Pfam" id="PF00593"/>
    </source>
</evidence>
<dbReference type="NCBIfam" id="TIGR01785">
    <property type="entry name" value="TonB-hemin"/>
    <property type="match status" value="1"/>
</dbReference>
<dbReference type="InterPro" id="IPR011276">
    <property type="entry name" value="TonB_haem/Hb_rcpt"/>
</dbReference>
<comment type="similarity">
    <text evidence="2 10 11">Belongs to the TonB-dependent receptor family.</text>
</comment>
<dbReference type="Proteomes" id="UP001556692">
    <property type="component" value="Unassembled WGS sequence"/>
</dbReference>
<keyword evidence="12" id="KW-0732">Signal</keyword>
<keyword evidence="16" id="KW-1185">Reference proteome</keyword>
<organism evidence="15 16">
    <name type="scientific">Aquibium pacificus</name>
    <dbReference type="NCBI Taxonomy" id="3153579"/>
    <lineage>
        <taxon>Bacteria</taxon>
        <taxon>Pseudomonadati</taxon>
        <taxon>Pseudomonadota</taxon>
        <taxon>Alphaproteobacteria</taxon>
        <taxon>Hyphomicrobiales</taxon>
        <taxon>Phyllobacteriaceae</taxon>
        <taxon>Aquibium</taxon>
    </lineage>
</organism>
<keyword evidence="3 10" id="KW-0813">Transport</keyword>
<dbReference type="Gene3D" id="2.40.170.20">
    <property type="entry name" value="TonB-dependent receptor, beta-barrel domain"/>
    <property type="match status" value="1"/>
</dbReference>
<keyword evidence="9 10" id="KW-0998">Cell outer membrane</keyword>
<evidence type="ECO:0000256" key="11">
    <source>
        <dbReference type="RuleBase" id="RU003357"/>
    </source>
</evidence>
<keyword evidence="5 10" id="KW-0812">Transmembrane</keyword>
<keyword evidence="8 15" id="KW-0675">Receptor</keyword>
<dbReference type="InterPro" id="IPR012910">
    <property type="entry name" value="Plug_dom"/>
</dbReference>
<evidence type="ECO:0000256" key="10">
    <source>
        <dbReference type="PROSITE-ProRule" id="PRU01360"/>
    </source>
</evidence>
<evidence type="ECO:0000256" key="1">
    <source>
        <dbReference type="ARBA" id="ARBA00004571"/>
    </source>
</evidence>
<evidence type="ECO:0000313" key="15">
    <source>
        <dbReference type="EMBL" id="MEX0408505.1"/>
    </source>
</evidence>
<keyword evidence="6 11" id="KW-0798">TonB box</keyword>
<dbReference type="InterPro" id="IPR039426">
    <property type="entry name" value="TonB-dep_rcpt-like"/>
</dbReference>
<dbReference type="PANTHER" id="PTHR30069:SF41">
    <property type="entry name" value="HEME_HEMOPEXIN UTILIZATION PROTEIN C"/>
    <property type="match status" value="1"/>
</dbReference>
<feature type="chain" id="PRO_5047026448" evidence="12">
    <location>
        <begin position="28"/>
        <end position="721"/>
    </location>
</feature>
<dbReference type="PROSITE" id="PS52016">
    <property type="entry name" value="TONB_DEPENDENT_REC_3"/>
    <property type="match status" value="1"/>
</dbReference>
<evidence type="ECO:0000256" key="7">
    <source>
        <dbReference type="ARBA" id="ARBA00023136"/>
    </source>
</evidence>
<evidence type="ECO:0000256" key="3">
    <source>
        <dbReference type="ARBA" id="ARBA00022448"/>
    </source>
</evidence>
<keyword evidence="4 10" id="KW-1134">Transmembrane beta strand</keyword>
<dbReference type="PANTHER" id="PTHR30069">
    <property type="entry name" value="TONB-DEPENDENT OUTER MEMBRANE RECEPTOR"/>
    <property type="match status" value="1"/>
</dbReference>
<proteinExistence type="inferred from homology"/>
<sequence>MGLVARNVAALLGGAALSAVVAQMAGAQEETRTNTEEKQGRVTMLQRLVFGAGMEKVAIDTPQSVTVIEQEDIDRIQATTVGEVLERVPGVNTSGSERVLGQTFNIRGIGAPESANEEGRIIVTVDGANKYYEQYRMGGFFSDPELYKRIEVLRGPASSTLYGSGALGGVIRFVTKDASDFIAPGDTGALRLKGGYQSNRDGWLGSAIFAQRFGDAEYLFAGNYRMADSYVTGDGTVVRSSDFEAWSGLAKGTFKVGDEGTLRLSYQHWDSDADDQDYAQVGTQDIFGTVDRHVIDRTAVISYENPFLDSDWLDLKVSASYSNTTVDQTNASGNPMFGLTCATSALFCDTEYGYETWQFNVENTSGWSGENWENFLTYGWQTAYQTRTAEALTVAGTPGGFNFHPEGTDLKTGFFVQNEYIWNERLTIIPGMRLDWHELSPGSRVVDLDGNPVADTSDTAISPKIAAHYEFNDTFAVFGSVAHTERFPTLDEVFSTGSSSRTFLPSLDLEKERSNNYELGFAVSGYDLVQTGDGLQLKTTGFYNDISDLITLNPDLVSGENDIPGYENVQNAVIYGFEVEAAYDSDYVFANLGYSHVIGKNTDTDTFLTTVAPHEVNLTLGGRMPQHDLSFGWHARFVADPQEDSRVTSTPLPSGSTRYAESFNVHDVFLNWQPKDGQFAGWEIQTGVENIFDTQYKEFLNNDPAKGRTFKISLSKQIGWQ</sequence>
<name>A0ABV3SQB6_9HYPH</name>
<comment type="caution">
    <text evidence="15">The sequence shown here is derived from an EMBL/GenBank/DDBJ whole genome shotgun (WGS) entry which is preliminary data.</text>
</comment>
<dbReference type="Pfam" id="PF07715">
    <property type="entry name" value="Plug"/>
    <property type="match status" value="1"/>
</dbReference>
<dbReference type="EMBL" id="JBDPGJ010000005">
    <property type="protein sequence ID" value="MEX0408505.1"/>
    <property type="molecule type" value="Genomic_DNA"/>
</dbReference>
<dbReference type="InterPro" id="IPR037066">
    <property type="entry name" value="Plug_dom_sf"/>
</dbReference>
<dbReference type="InterPro" id="IPR036942">
    <property type="entry name" value="Beta-barrel_TonB_sf"/>
</dbReference>
<feature type="domain" description="TonB-dependent receptor plug" evidence="14">
    <location>
        <begin position="59"/>
        <end position="170"/>
    </location>
</feature>
<protein>
    <submittedName>
        <fullName evidence="15">TonB-dependent receptor</fullName>
    </submittedName>
</protein>
<evidence type="ECO:0000256" key="4">
    <source>
        <dbReference type="ARBA" id="ARBA00022452"/>
    </source>
</evidence>
<feature type="domain" description="TonB-dependent receptor-like beta-barrel" evidence="13">
    <location>
        <begin position="258"/>
        <end position="691"/>
    </location>
</feature>
<evidence type="ECO:0000256" key="9">
    <source>
        <dbReference type="ARBA" id="ARBA00023237"/>
    </source>
</evidence>
<dbReference type="CDD" id="cd01347">
    <property type="entry name" value="ligand_gated_channel"/>
    <property type="match status" value="1"/>
</dbReference>
<feature type="signal peptide" evidence="12">
    <location>
        <begin position="1"/>
        <end position="27"/>
    </location>
</feature>
<dbReference type="RefSeq" id="WP_367956369.1">
    <property type="nucleotide sequence ID" value="NZ_JBDPGJ010000005.1"/>
</dbReference>
<reference evidence="15 16" key="1">
    <citation type="submission" date="2024-05" db="EMBL/GenBank/DDBJ databases">
        <authorList>
            <person name="Jiang F."/>
        </authorList>
    </citation>
    <scope>NUCLEOTIDE SEQUENCE [LARGE SCALE GENOMIC DNA]</scope>
    <source>
        <strain evidence="15 16">LZ166</strain>
    </source>
</reference>
<accession>A0ABV3SQB6</accession>
<dbReference type="SUPFAM" id="SSF56935">
    <property type="entry name" value="Porins"/>
    <property type="match status" value="1"/>
</dbReference>
<keyword evidence="7 10" id="KW-0472">Membrane</keyword>
<dbReference type="InterPro" id="IPR000531">
    <property type="entry name" value="Beta-barrel_TonB"/>
</dbReference>
<evidence type="ECO:0000313" key="16">
    <source>
        <dbReference type="Proteomes" id="UP001556692"/>
    </source>
</evidence>
<evidence type="ECO:0000256" key="12">
    <source>
        <dbReference type="SAM" id="SignalP"/>
    </source>
</evidence>
<dbReference type="Pfam" id="PF00593">
    <property type="entry name" value="TonB_dep_Rec_b-barrel"/>
    <property type="match status" value="1"/>
</dbReference>
<evidence type="ECO:0000259" key="14">
    <source>
        <dbReference type="Pfam" id="PF07715"/>
    </source>
</evidence>
<evidence type="ECO:0000256" key="5">
    <source>
        <dbReference type="ARBA" id="ARBA00022692"/>
    </source>
</evidence>
<comment type="subcellular location">
    <subcellularLocation>
        <location evidence="1 10">Cell outer membrane</location>
        <topology evidence="1 10">Multi-pass membrane protein</topology>
    </subcellularLocation>
</comment>
<evidence type="ECO:0000256" key="2">
    <source>
        <dbReference type="ARBA" id="ARBA00009810"/>
    </source>
</evidence>
<dbReference type="Gene3D" id="2.170.130.10">
    <property type="entry name" value="TonB-dependent receptor, plug domain"/>
    <property type="match status" value="1"/>
</dbReference>
<evidence type="ECO:0000256" key="8">
    <source>
        <dbReference type="ARBA" id="ARBA00023170"/>
    </source>
</evidence>